<dbReference type="PROSITE" id="PS00092">
    <property type="entry name" value="N6_MTASE"/>
    <property type="match status" value="1"/>
</dbReference>
<evidence type="ECO:0000256" key="6">
    <source>
        <dbReference type="SAM" id="MobiDB-lite"/>
    </source>
</evidence>
<dbReference type="Pfam" id="PF01555">
    <property type="entry name" value="N6_N4_Mtase"/>
    <property type="match status" value="1"/>
</dbReference>
<accession>A0A4Y4G4R3</accession>
<evidence type="ECO:0000313" key="9">
    <source>
        <dbReference type="EMBL" id="NKY66894.1"/>
    </source>
</evidence>
<dbReference type="InterPro" id="IPR029063">
    <property type="entry name" value="SAM-dependent_MTases_sf"/>
</dbReference>
<dbReference type="GO" id="GO:0032259">
    <property type="term" value="P:methylation"/>
    <property type="evidence" value="ECO:0007669"/>
    <property type="project" value="UniProtKB-KW"/>
</dbReference>
<dbReference type="EMBL" id="JAAXPM010000004">
    <property type="protein sequence ID" value="NKY66894.1"/>
    <property type="molecule type" value="Genomic_DNA"/>
</dbReference>
<dbReference type="OrthoDB" id="9800801at2"/>
<dbReference type="InterPro" id="IPR002941">
    <property type="entry name" value="DNA_methylase_N4/N6"/>
</dbReference>
<proteinExistence type="inferred from homology"/>
<name>A0A4Y4G4R3_WEIHE</name>
<dbReference type="Proteomes" id="UP000585749">
    <property type="component" value="Unassembled WGS sequence"/>
</dbReference>
<gene>
    <name evidence="10" type="ORF">GA0061075_10534</name>
    <name evidence="9" type="ORF">HF960_04305</name>
</gene>
<dbReference type="PRINTS" id="PR00506">
    <property type="entry name" value="D21N6MTFRASE"/>
</dbReference>
<evidence type="ECO:0000256" key="2">
    <source>
        <dbReference type="ARBA" id="ARBA00022603"/>
    </source>
</evidence>
<reference evidence="10 11" key="1">
    <citation type="submission" date="2016-08" db="EMBL/GenBank/DDBJ databases">
        <authorList>
            <person name="Varghese N."/>
            <person name="Submissions Spin"/>
        </authorList>
    </citation>
    <scope>NUCLEOTIDE SEQUENCE [LARGE SCALE GENOMIC DNA]</scope>
    <source>
        <strain evidence="10 11">R-53116</strain>
    </source>
</reference>
<evidence type="ECO:0000313" key="11">
    <source>
        <dbReference type="Proteomes" id="UP000182448"/>
    </source>
</evidence>
<keyword evidence="3 9" id="KW-0808">Transferase</keyword>
<feature type="domain" description="Type III R-M EcoP15I C-terminal" evidence="8">
    <location>
        <begin position="575"/>
        <end position="663"/>
    </location>
</feature>
<evidence type="ECO:0000256" key="4">
    <source>
        <dbReference type="ARBA" id="ARBA00022691"/>
    </source>
</evidence>
<dbReference type="SUPFAM" id="SSF53335">
    <property type="entry name" value="S-adenosyl-L-methionine-dependent methyltransferases"/>
    <property type="match status" value="1"/>
</dbReference>
<dbReference type="AlphaFoldDB" id="A0A4Y4G4R3"/>
<organism evidence="9 12">
    <name type="scientific">Weissella hellenica</name>
    <dbReference type="NCBI Taxonomy" id="46256"/>
    <lineage>
        <taxon>Bacteria</taxon>
        <taxon>Bacillati</taxon>
        <taxon>Bacillota</taxon>
        <taxon>Bacilli</taxon>
        <taxon>Lactobacillales</taxon>
        <taxon>Lactobacillaceae</taxon>
        <taxon>Weissella</taxon>
    </lineage>
</organism>
<dbReference type="InterPro" id="IPR002052">
    <property type="entry name" value="DNA_methylase_N6_adenine_CS"/>
</dbReference>
<dbReference type="GO" id="GO:0003677">
    <property type="term" value="F:DNA binding"/>
    <property type="evidence" value="ECO:0007669"/>
    <property type="project" value="InterPro"/>
</dbReference>
<reference evidence="9 12" key="2">
    <citation type="submission" date="2020-04" db="EMBL/GenBank/DDBJ databases">
        <title>MicrobeNet Type strains.</title>
        <authorList>
            <person name="Nicholson A.C."/>
        </authorList>
    </citation>
    <scope>NUCLEOTIDE SEQUENCE [LARGE SCALE GENOMIC DNA]</scope>
    <source>
        <strain evidence="9 12">CCUG 33494</strain>
    </source>
</reference>
<dbReference type="GO" id="GO:0009307">
    <property type="term" value="P:DNA restriction-modification system"/>
    <property type="evidence" value="ECO:0007669"/>
    <property type="project" value="UniProtKB-KW"/>
</dbReference>
<dbReference type="Proteomes" id="UP000182448">
    <property type="component" value="Unassembled WGS sequence"/>
</dbReference>
<dbReference type="PIRSF" id="PIRSF015855">
    <property type="entry name" value="TypeIII_Mtase_mKpnI"/>
    <property type="match status" value="1"/>
</dbReference>
<keyword evidence="4" id="KW-0949">S-adenosyl-L-methionine</keyword>
<dbReference type="InterPro" id="IPR002295">
    <property type="entry name" value="N4/N6-MTase_EcoPI_Mod-like"/>
</dbReference>
<feature type="compositionally biased region" description="Basic and acidic residues" evidence="6">
    <location>
        <begin position="278"/>
        <end position="287"/>
    </location>
</feature>
<evidence type="ECO:0000313" key="12">
    <source>
        <dbReference type="Proteomes" id="UP000585749"/>
    </source>
</evidence>
<dbReference type="InterPro" id="IPR041405">
    <property type="entry name" value="T3RM_EcoP15I_C"/>
</dbReference>
<comment type="caution">
    <text evidence="9">The sequence shown here is derived from an EMBL/GenBank/DDBJ whole genome shotgun (WGS) entry which is preliminary data.</text>
</comment>
<feature type="region of interest" description="Disordered" evidence="6">
    <location>
        <begin position="278"/>
        <end position="319"/>
    </location>
</feature>
<keyword evidence="11" id="KW-1185">Reference proteome</keyword>
<dbReference type="EMBL" id="FMAW01000005">
    <property type="protein sequence ID" value="SCB88234.1"/>
    <property type="molecule type" value="Genomic_DNA"/>
</dbReference>
<sequence>MVDFKQILTEDNTEPNTEFLKQLRSKLPEFFTQDKYGIDKNGKEVVVEAGGFDIQKFQTSLSNHNVNEIVDGYTLNFVGKKYAELQVGKPTASVIIPDMNHNNEPKNAQSENIFLTGDNLNVLKHLQQAYTNSIDMIYLDPPYNTGSDGFVYNDNFDLSDEDLRNILNMSEDEINKIHLLNGRSSHSAWLTFMYPRLKIAQQLLKDSGIIFVSIDEHEYANLKLLLDHVFGENSYLGDVIRKTRSSANDTSNGFNQQHEYVFIYGKNARLSHIHGEIKDNSKYKNPDNDPSGAWVITDPSARSGGPNSSFQIVNPKNGHVDTPPAGRYWAFSRSTFDKWVEQGKVVFKDEVKEGQRGFFVKKYLYELKNEFNTVNSLFGTDNRFMNQAATKYLRDELFDGNDYFSSPKPVELIKNLVKYSTNQDSLILDFFAGSATTADAVMQLNAEDGGNRKWILNTLDEKTPDDSNASKAGYLTIDEIARERIKRSGKKIKKEHPDLGVHFDSGFKHYYIKEMNASTIDKIVDFDPNNIQLLTDDVVSEFSGNAVKLGKYYEKSDKDKVNPKFAKVVDTGATGENTILQTWLINDGYKLDVLVKTIELVHNNVHYVEDGSMIYIIDQFTQEDVEALLNIIGTHQLNVKTIIVFGYSFDFATMTSLKNNVKTALDGVRVEVRY</sequence>
<evidence type="ECO:0000259" key="8">
    <source>
        <dbReference type="Pfam" id="PF18273"/>
    </source>
</evidence>
<protein>
    <submittedName>
        <fullName evidence="10">Adenine-specific DNA-methyltransferase</fullName>
    </submittedName>
    <submittedName>
        <fullName evidence="9">Site-specific DNA-methyltransferase</fullName>
    </submittedName>
</protein>
<evidence type="ECO:0000256" key="1">
    <source>
        <dbReference type="ARBA" id="ARBA00006594"/>
    </source>
</evidence>
<feature type="compositionally biased region" description="Polar residues" evidence="6">
    <location>
        <begin position="305"/>
        <end position="314"/>
    </location>
</feature>
<feature type="domain" description="DNA methylase N-4/N-6" evidence="7">
    <location>
        <begin position="134"/>
        <end position="447"/>
    </location>
</feature>
<keyword evidence="2 9" id="KW-0489">Methyltransferase</keyword>
<dbReference type="Gene3D" id="3.40.50.150">
    <property type="entry name" value="Vaccinia Virus protein VP39"/>
    <property type="match status" value="1"/>
</dbReference>
<evidence type="ECO:0000259" key="7">
    <source>
        <dbReference type="Pfam" id="PF01555"/>
    </source>
</evidence>
<dbReference type="GO" id="GO:0008170">
    <property type="term" value="F:N-methyltransferase activity"/>
    <property type="evidence" value="ECO:0007669"/>
    <property type="project" value="InterPro"/>
</dbReference>
<dbReference type="Pfam" id="PF18273">
    <property type="entry name" value="T3RM_EcoP15I_C"/>
    <property type="match status" value="1"/>
</dbReference>
<keyword evidence="5" id="KW-0680">Restriction system</keyword>
<evidence type="ECO:0000256" key="5">
    <source>
        <dbReference type="ARBA" id="ARBA00022747"/>
    </source>
</evidence>
<dbReference type="RefSeq" id="WP_083194452.1">
    <property type="nucleotide sequence ID" value="NZ_BJEG01000003.1"/>
</dbReference>
<evidence type="ECO:0000256" key="3">
    <source>
        <dbReference type="ARBA" id="ARBA00022679"/>
    </source>
</evidence>
<comment type="similarity">
    <text evidence="1">Belongs to the N(4)/N(6)-methyltransferase family.</text>
</comment>
<evidence type="ECO:0000313" key="10">
    <source>
        <dbReference type="EMBL" id="SCB88234.1"/>
    </source>
</evidence>